<evidence type="ECO:0000256" key="2">
    <source>
        <dbReference type="ARBA" id="ARBA00005056"/>
    </source>
</evidence>
<dbReference type="PROSITE" id="PS51671">
    <property type="entry name" value="ACT"/>
    <property type="match status" value="1"/>
</dbReference>
<evidence type="ECO:0000256" key="10">
    <source>
        <dbReference type="ARBA" id="ARBA00023002"/>
    </source>
</evidence>
<comment type="pathway">
    <text evidence="2 18">Amino-acid biosynthesis; L-threonine biosynthesis; L-threonine from L-aspartate: step 3/5.</text>
</comment>
<dbReference type="GO" id="GO:0009088">
    <property type="term" value="P:threonine biosynthetic process"/>
    <property type="evidence" value="ECO:0007669"/>
    <property type="project" value="UniProtKB-UniPathway"/>
</dbReference>
<dbReference type="InterPro" id="IPR036291">
    <property type="entry name" value="NAD(P)-bd_dom_sf"/>
</dbReference>
<name>A0A7Z0EAH5_9MICC</name>
<comment type="caution">
    <text evidence="21">The sequence shown here is derived from an EMBL/GenBank/DDBJ whole genome shotgun (WGS) entry which is preliminary data.</text>
</comment>
<dbReference type="GO" id="GO:0009086">
    <property type="term" value="P:methionine biosynthetic process"/>
    <property type="evidence" value="ECO:0007669"/>
    <property type="project" value="UniProtKB-KW"/>
</dbReference>
<keyword evidence="11" id="KW-0915">Sodium</keyword>
<evidence type="ECO:0000256" key="7">
    <source>
        <dbReference type="ARBA" id="ARBA00022605"/>
    </source>
</evidence>
<reference evidence="21 22" key="1">
    <citation type="submission" date="2020-07" db="EMBL/GenBank/DDBJ databases">
        <title>Sequencing the genomes of 1000 actinobacteria strains.</title>
        <authorList>
            <person name="Klenk H.-P."/>
        </authorList>
    </citation>
    <scope>NUCLEOTIDE SEQUENCE [LARGE SCALE GENOMIC DNA]</scope>
    <source>
        <strain evidence="21 22">DSM 15664</strain>
    </source>
</reference>
<comment type="catalytic activity">
    <reaction evidence="15">
        <text>L-homoserine + NAD(+) = L-aspartate 4-semialdehyde + NADH + H(+)</text>
        <dbReference type="Rhea" id="RHEA:15757"/>
        <dbReference type="ChEBI" id="CHEBI:15378"/>
        <dbReference type="ChEBI" id="CHEBI:57476"/>
        <dbReference type="ChEBI" id="CHEBI:57540"/>
        <dbReference type="ChEBI" id="CHEBI:57945"/>
        <dbReference type="ChEBI" id="CHEBI:537519"/>
        <dbReference type="EC" id="1.1.1.3"/>
    </reaction>
    <physiologicalReaction direction="right-to-left" evidence="15">
        <dbReference type="Rhea" id="RHEA:15759"/>
    </physiologicalReaction>
</comment>
<evidence type="ECO:0000256" key="5">
    <source>
        <dbReference type="ARBA" id="ARBA00013213"/>
    </source>
</evidence>
<dbReference type="Pfam" id="PF00742">
    <property type="entry name" value="Homoserine_dh"/>
    <property type="match status" value="1"/>
</dbReference>
<comment type="function">
    <text evidence="13">Catalyzes the conversion of L-aspartate-beta-semialdehyde (L-Asa) to L-homoserine (L-Hse), the third step in the biosynthesis of threonine and methionine from aspartate.</text>
</comment>
<evidence type="ECO:0000256" key="18">
    <source>
        <dbReference type="RuleBase" id="RU000579"/>
    </source>
</evidence>
<dbReference type="SUPFAM" id="SSF51735">
    <property type="entry name" value="NAD(P)-binding Rossmann-fold domains"/>
    <property type="match status" value="1"/>
</dbReference>
<comment type="catalytic activity">
    <reaction evidence="14">
        <text>L-homoserine + NADP(+) = L-aspartate 4-semialdehyde + NADPH + H(+)</text>
        <dbReference type="Rhea" id="RHEA:15761"/>
        <dbReference type="ChEBI" id="CHEBI:15378"/>
        <dbReference type="ChEBI" id="CHEBI:57476"/>
        <dbReference type="ChEBI" id="CHEBI:57783"/>
        <dbReference type="ChEBI" id="CHEBI:58349"/>
        <dbReference type="ChEBI" id="CHEBI:537519"/>
        <dbReference type="EC" id="1.1.1.3"/>
    </reaction>
    <physiologicalReaction direction="right-to-left" evidence="14">
        <dbReference type="Rhea" id="RHEA:15763"/>
    </physiologicalReaction>
</comment>
<feature type="binding site" evidence="17">
    <location>
        <position position="196"/>
    </location>
    <ligand>
        <name>L-homoserine</name>
        <dbReference type="ChEBI" id="CHEBI:57476"/>
    </ligand>
</feature>
<evidence type="ECO:0000256" key="13">
    <source>
        <dbReference type="ARBA" id="ARBA00044930"/>
    </source>
</evidence>
<evidence type="ECO:0000256" key="8">
    <source>
        <dbReference type="ARBA" id="ARBA00022697"/>
    </source>
</evidence>
<evidence type="ECO:0000256" key="14">
    <source>
        <dbReference type="ARBA" id="ARBA00048841"/>
    </source>
</evidence>
<dbReference type="InterPro" id="IPR001342">
    <property type="entry name" value="HDH_cat"/>
</dbReference>
<comment type="pathway">
    <text evidence="3 18">Amino-acid biosynthesis; L-methionine biosynthesis via de novo pathway; L-homoserine from L-aspartate: step 3/3.</text>
</comment>
<evidence type="ECO:0000256" key="19">
    <source>
        <dbReference type="RuleBase" id="RU004171"/>
    </source>
</evidence>
<keyword evidence="10 18" id="KW-0560">Oxidoreductase</keyword>
<evidence type="ECO:0000256" key="1">
    <source>
        <dbReference type="ARBA" id="ARBA00001920"/>
    </source>
</evidence>
<comment type="similarity">
    <text evidence="4 19">Belongs to the homoserine dehydrogenase family.</text>
</comment>
<dbReference type="Gene3D" id="3.30.360.10">
    <property type="entry name" value="Dihydrodipicolinate Reductase, domain 2"/>
    <property type="match status" value="1"/>
</dbReference>
<feature type="binding site" evidence="17">
    <location>
        <begin position="17"/>
        <end position="24"/>
    </location>
    <ligand>
        <name>NADP(+)</name>
        <dbReference type="ChEBI" id="CHEBI:58349"/>
    </ligand>
</feature>
<dbReference type="NCBIfam" id="NF004976">
    <property type="entry name" value="PRK06349.1"/>
    <property type="match status" value="1"/>
</dbReference>
<dbReference type="InterPro" id="IPR045865">
    <property type="entry name" value="ACT-like_dom_sf"/>
</dbReference>
<keyword evidence="22" id="KW-1185">Reference proteome</keyword>
<evidence type="ECO:0000256" key="9">
    <source>
        <dbReference type="ARBA" id="ARBA00022857"/>
    </source>
</evidence>
<dbReference type="GO" id="GO:0050661">
    <property type="term" value="F:NADP binding"/>
    <property type="evidence" value="ECO:0007669"/>
    <property type="project" value="InterPro"/>
</dbReference>
<feature type="binding site" evidence="17">
    <location>
        <position position="111"/>
    </location>
    <ligand>
        <name>NADPH</name>
        <dbReference type="ChEBI" id="CHEBI:57783"/>
    </ligand>
</feature>
<evidence type="ECO:0000256" key="4">
    <source>
        <dbReference type="ARBA" id="ARBA00006753"/>
    </source>
</evidence>
<dbReference type="SUPFAM" id="SSF55021">
    <property type="entry name" value="ACT-like"/>
    <property type="match status" value="1"/>
</dbReference>
<evidence type="ECO:0000256" key="11">
    <source>
        <dbReference type="ARBA" id="ARBA00023053"/>
    </source>
</evidence>
<dbReference type="PROSITE" id="PS01042">
    <property type="entry name" value="HOMOSER_DHGENASE"/>
    <property type="match status" value="1"/>
</dbReference>
<dbReference type="Gene3D" id="3.30.70.260">
    <property type="match status" value="1"/>
</dbReference>
<organism evidence="21 22">
    <name type="scientific">Nesterenkonia sandarakina</name>
    <dbReference type="NCBI Taxonomy" id="272918"/>
    <lineage>
        <taxon>Bacteria</taxon>
        <taxon>Bacillati</taxon>
        <taxon>Actinomycetota</taxon>
        <taxon>Actinomycetes</taxon>
        <taxon>Micrococcales</taxon>
        <taxon>Micrococcaceae</taxon>
        <taxon>Nesterenkonia</taxon>
    </lineage>
</organism>
<evidence type="ECO:0000256" key="16">
    <source>
        <dbReference type="PIRSR" id="PIRSR000098-1"/>
    </source>
</evidence>
<feature type="active site" description="Proton donor" evidence="16">
    <location>
        <position position="211"/>
    </location>
</feature>
<dbReference type="EC" id="1.1.1.3" evidence="5 18"/>
<dbReference type="Pfam" id="PF03447">
    <property type="entry name" value="NAD_binding_3"/>
    <property type="match status" value="1"/>
</dbReference>
<dbReference type="UniPathway" id="UPA00050">
    <property type="reaction ID" value="UER00063"/>
</dbReference>
<dbReference type="PIRSF" id="PIRSF000098">
    <property type="entry name" value="Homoser_dehydrog"/>
    <property type="match status" value="1"/>
</dbReference>
<dbReference type="AlphaFoldDB" id="A0A7Z0EAH5"/>
<feature type="domain" description="ACT" evidence="20">
    <location>
        <begin position="359"/>
        <end position="445"/>
    </location>
</feature>
<keyword evidence="7 18" id="KW-0028">Amino-acid biosynthesis</keyword>
<dbReference type="PANTHER" id="PTHR43331">
    <property type="entry name" value="HOMOSERINE DEHYDROGENASE"/>
    <property type="match status" value="1"/>
</dbReference>
<keyword evidence="8 18" id="KW-0791">Threonine biosynthesis</keyword>
<accession>A0A7Z0EAH5</accession>
<dbReference type="InterPro" id="IPR005106">
    <property type="entry name" value="Asp/hSer_DH_NAD-bd"/>
</dbReference>
<evidence type="ECO:0000256" key="6">
    <source>
        <dbReference type="ARBA" id="ARBA00013376"/>
    </source>
</evidence>
<proteinExistence type="inferred from homology"/>
<dbReference type="SUPFAM" id="SSF55347">
    <property type="entry name" value="Glyceraldehyde-3-phosphate dehydrogenase-like, C-terminal domain"/>
    <property type="match status" value="1"/>
</dbReference>
<gene>
    <name evidence="21" type="ORF">HNR11_002487</name>
</gene>
<dbReference type="Gene3D" id="3.40.50.720">
    <property type="entry name" value="NAD(P)-binding Rossmann-like Domain"/>
    <property type="match status" value="1"/>
</dbReference>
<dbReference type="InterPro" id="IPR016204">
    <property type="entry name" value="HDH"/>
</dbReference>
<keyword evidence="9 17" id="KW-0521">NADP</keyword>
<comment type="cofactor">
    <cofactor evidence="1">
        <name>a metal cation</name>
        <dbReference type="ChEBI" id="CHEBI:25213"/>
    </cofactor>
</comment>
<dbReference type="InterPro" id="IPR002912">
    <property type="entry name" value="ACT_dom"/>
</dbReference>
<evidence type="ECO:0000256" key="12">
    <source>
        <dbReference type="ARBA" id="ARBA00023167"/>
    </source>
</evidence>
<dbReference type="GO" id="GO:0004412">
    <property type="term" value="F:homoserine dehydrogenase activity"/>
    <property type="evidence" value="ECO:0007669"/>
    <property type="project" value="UniProtKB-EC"/>
</dbReference>
<dbReference type="Proteomes" id="UP000560069">
    <property type="component" value="Unassembled WGS sequence"/>
</dbReference>
<dbReference type="InterPro" id="IPR019811">
    <property type="entry name" value="HDH_CS"/>
</dbReference>
<dbReference type="UniPathway" id="UPA00051">
    <property type="reaction ID" value="UER00465"/>
</dbReference>
<evidence type="ECO:0000313" key="21">
    <source>
        <dbReference type="EMBL" id="NYJ17953.1"/>
    </source>
</evidence>
<sequence length="450" mass="46857">MMSAARTTAEPLKIGLLGAGNVGSQVARTLVEERELISSRVGAPIKLIGVAVRDVEAPRDWKIPGELLTTDAEALVDESDLIIELMGGLEPAGALVERALRAGTAVVTGNKALLAVQGGALSQAATESGALLRFEAAVGGAIPILRPIQESLSGDRITKVMGIVNGTTNYILDQMDSTGAAFYDALAEAQRLGYAEADPTADVEGHDAAAKAAILGALAFHAPFTIDDVYCEGITAVTSADIEAAAASGYVIKLLAIVEKNDDGAILRVHPTLLPRTHPLASVRGAFNAVFVVAENAGELMFYGQGAGGLPTSSAIMGDVVSVARRLHGGPDRPGAAGTDGDAQRVRGLPVDDARTQYYIDMVVADREGVIAEVARVLADHHVSIESMRQPGSVSIDGEVDTEAARERGAVVQIVTHLAKEKDLSDTVATLRALDVVRAVNSVLRVEVEQ</sequence>
<dbReference type="FunFam" id="3.30.360.10:FF:000005">
    <property type="entry name" value="Homoserine dehydrogenase"/>
    <property type="match status" value="1"/>
</dbReference>
<dbReference type="CDD" id="cd04881">
    <property type="entry name" value="ACT_HSDH-Hom"/>
    <property type="match status" value="1"/>
</dbReference>
<evidence type="ECO:0000256" key="15">
    <source>
        <dbReference type="ARBA" id="ARBA00049031"/>
    </source>
</evidence>
<dbReference type="PANTHER" id="PTHR43331:SF1">
    <property type="entry name" value="HOMOSERINE DEHYDROGENASE"/>
    <property type="match status" value="1"/>
</dbReference>
<evidence type="ECO:0000313" key="22">
    <source>
        <dbReference type="Proteomes" id="UP000560069"/>
    </source>
</evidence>
<evidence type="ECO:0000256" key="17">
    <source>
        <dbReference type="PIRSR" id="PIRSR000098-2"/>
    </source>
</evidence>
<evidence type="ECO:0000256" key="3">
    <source>
        <dbReference type="ARBA" id="ARBA00005062"/>
    </source>
</evidence>
<protein>
    <recommendedName>
        <fullName evidence="6 18">Homoserine dehydrogenase</fullName>
        <ecNumber evidence="5 18">1.1.1.3</ecNumber>
    </recommendedName>
</protein>
<dbReference type="EMBL" id="JACCFQ010000001">
    <property type="protein sequence ID" value="NYJ17953.1"/>
    <property type="molecule type" value="Genomic_DNA"/>
</dbReference>
<keyword evidence="12 18" id="KW-0486">Methionine biosynthesis</keyword>
<evidence type="ECO:0000259" key="20">
    <source>
        <dbReference type="PROSITE" id="PS51671"/>
    </source>
</evidence>